<gene>
    <name evidence="4" type="ORF">Z518_10873</name>
</gene>
<dbReference type="InterPro" id="IPR019180">
    <property type="entry name" value="Oxidoreductase-like_N"/>
</dbReference>
<feature type="region of interest" description="Disordered" evidence="1">
    <location>
        <begin position="585"/>
        <end position="617"/>
    </location>
</feature>
<feature type="region of interest" description="Disordered" evidence="1">
    <location>
        <begin position="474"/>
        <end position="493"/>
    </location>
</feature>
<dbReference type="InterPro" id="IPR056073">
    <property type="entry name" value="DUF7656"/>
</dbReference>
<dbReference type="InterPro" id="IPR039251">
    <property type="entry name" value="OXLD1"/>
</dbReference>
<dbReference type="Pfam" id="PF24676">
    <property type="entry name" value="DUF7656"/>
    <property type="match status" value="1"/>
</dbReference>
<name>A0A0D2I9K7_9EURO</name>
<evidence type="ECO:0000256" key="1">
    <source>
        <dbReference type="SAM" id="MobiDB-lite"/>
    </source>
</evidence>
<evidence type="ECO:0000313" key="5">
    <source>
        <dbReference type="Proteomes" id="UP000053617"/>
    </source>
</evidence>
<evidence type="ECO:0008006" key="6">
    <source>
        <dbReference type="Google" id="ProtNLM"/>
    </source>
</evidence>
<evidence type="ECO:0000259" key="3">
    <source>
        <dbReference type="Pfam" id="PF24676"/>
    </source>
</evidence>
<organism evidence="4 5">
    <name type="scientific">Rhinocladiella mackenziei CBS 650.93</name>
    <dbReference type="NCBI Taxonomy" id="1442369"/>
    <lineage>
        <taxon>Eukaryota</taxon>
        <taxon>Fungi</taxon>
        <taxon>Dikarya</taxon>
        <taxon>Ascomycota</taxon>
        <taxon>Pezizomycotina</taxon>
        <taxon>Eurotiomycetes</taxon>
        <taxon>Chaetothyriomycetidae</taxon>
        <taxon>Chaetothyriales</taxon>
        <taxon>Herpotrichiellaceae</taxon>
        <taxon>Rhinocladiella</taxon>
    </lineage>
</organism>
<dbReference type="PANTHER" id="PTHR21193">
    <property type="entry name" value="OXIDOREDUCTASE-LIKE DOMAIN-CONTAINING PROTEIN 1"/>
    <property type="match status" value="1"/>
</dbReference>
<feature type="domain" description="DUF7656" evidence="3">
    <location>
        <begin position="221"/>
        <end position="302"/>
    </location>
</feature>
<dbReference type="AlphaFoldDB" id="A0A0D2I9K7"/>
<feature type="domain" description="Oxidoreductase-like" evidence="2">
    <location>
        <begin position="522"/>
        <end position="566"/>
    </location>
</feature>
<dbReference type="VEuPathDB" id="FungiDB:Z518_10873"/>
<evidence type="ECO:0000259" key="2">
    <source>
        <dbReference type="Pfam" id="PF09791"/>
    </source>
</evidence>
<accession>A0A0D2I9K7</accession>
<dbReference type="Pfam" id="PF09791">
    <property type="entry name" value="Oxidored-like"/>
    <property type="match status" value="1"/>
</dbReference>
<proteinExistence type="predicted"/>
<feature type="compositionally biased region" description="Polar residues" evidence="1">
    <location>
        <begin position="477"/>
        <end position="488"/>
    </location>
</feature>
<reference evidence="4 5" key="1">
    <citation type="submission" date="2015-01" db="EMBL/GenBank/DDBJ databases">
        <title>The Genome Sequence of Rhinocladiella mackenzie CBS 650.93.</title>
        <authorList>
            <consortium name="The Broad Institute Genomics Platform"/>
            <person name="Cuomo C."/>
            <person name="de Hoog S."/>
            <person name="Gorbushina A."/>
            <person name="Stielow B."/>
            <person name="Teixiera M."/>
            <person name="Abouelleil A."/>
            <person name="Chapman S.B."/>
            <person name="Priest M."/>
            <person name="Young S.K."/>
            <person name="Wortman J."/>
            <person name="Nusbaum C."/>
            <person name="Birren B."/>
        </authorList>
    </citation>
    <scope>NUCLEOTIDE SEQUENCE [LARGE SCALE GENOMIC DNA]</scope>
    <source>
        <strain evidence="4 5">CBS 650.93</strain>
    </source>
</reference>
<dbReference type="GO" id="GO:0005739">
    <property type="term" value="C:mitochondrion"/>
    <property type="evidence" value="ECO:0007669"/>
    <property type="project" value="TreeGrafter"/>
</dbReference>
<dbReference type="STRING" id="1442369.A0A0D2I9K7"/>
<dbReference type="RefSeq" id="XP_013267158.1">
    <property type="nucleotide sequence ID" value="XM_013411704.1"/>
</dbReference>
<evidence type="ECO:0000313" key="4">
    <source>
        <dbReference type="EMBL" id="KIW99945.1"/>
    </source>
</evidence>
<dbReference type="OrthoDB" id="10064411at2759"/>
<dbReference type="GeneID" id="25298944"/>
<dbReference type="Proteomes" id="UP000053617">
    <property type="component" value="Unassembled WGS sequence"/>
</dbReference>
<dbReference type="InterPro" id="IPR025662">
    <property type="entry name" value="Sigma_54_int_dom_ATP-bd_1"/>
</dbReference>
<sequence length="647" mass="72933">MLTPNWERVFAGLVVPRGSGGFLPDTRESDFTIQMSFQHLSTTVREKLDFVSDEVRALPAPESVQFNHATHVIAEITWGAQSLITAQYLRSATEDESQIRQKLQEELVEVESFCHENLGHRRNAVAQPSHDFVDDYAGLFDEFGKDHVRTVVEQFHYAKKAEETLKTKYASVLRDVRAGRMGSKQLLLLLDELRRGQPSPQSLISETDIYARKLHFIVVAAAKGAEYITNERSVTIPTGDVYTFCFNREAMDDRSTRNDNSNLIIQLLDDRSSRKVVRIVDCDQNGRTIQSSNIGLWHRDCYLYCDCGRTGFRHWSFRCAERDHGVEFDRYDARELLQLLDALEPFEETNILILGETGVGKSTFINVFVNYLSHGSLEDAIKTPSVEHVIPCSFTTQTVDQNEALRLGPSQATGCRCICAYGHVSRKALSTRSSGHRSFYTSHLSPQESTDHHRQATPLGDFYTELLSTPIPKGSHADTSLPTFVQSGDESKEERARKLFGTIEGSGYQRTTSDTPDATWRTINGVPVPPRPAEPDNCCMSGCVHCVWDDYRDDVEAWAARVREAQSKSPNWTTDDPKIQIAQSEVHEASGSVDDDGGGSESLWTTPSSTVNDEDSLFQGIPIGIREFMATEKRIRDRKRARKEKYR</sequence>
<dbReference type="HOGENOM" id="CLU_423431_0_0_1"/>
<dbReference type="SUPFAM" id="SSF52540">
    <property type="entry name" value="P-loop containing nucleoside triphosphate hydrolases"/>
    <property type="match status" value="1"/>
</dbReference>
<keyword evidence="5" id="KW-1185">Reference proteome</keyword>
<dbReference type="EMBL" id="KN847484">
    <property type="protein sequence ID" value="KIW99945.1"/>
    <property type="molecule type" value="Genomic_DNA"/>
</dbReference>
<dbReference type="PANTHER" id="PTHR21193:SF3">
    <property type="entry name" value="OXIDOREDUCTASE-LIKE DOMAIN-CONTAINING PROTEIN 1"/>
    <property type="match status" value="1"/>
</dbReference>
<dbReference type="InterPro" id="IPR027417">
    <property type="entry name" value="P-loop_NTPase"/>
</dbReference>
<dbReference type="PROSITE" id="PS00675">
    <property type="entry name" value="SIGMA54_INTERACT_1"/>
    <property type="match status" value="1"/>
</dbReference>
<protein>
    <recommendedName>
        <fullName evidence="6">Oxidoreductase-like domain-containing protein</fullName>
    </recommendedName>
</protein>
<dbReference type="Gene3D" id="3.40.50.300">
    <property type="entry name" value="P-loop containing nucleotide triphosphate hydrolases"/>
    <property type="match status" value="1"/>
</dbReference>